<proteinExistence type="inferred from homology"/>
<sequence>AAGRWQAEPCNQTPPWGGRRGNGHPLSLALQGSCVKPPHSYVTLIRMAMQASRGAKVPLSAIYTWIMDNFCYYRQADPSWQNSIRHNLSLNKCFRKVPRQKDEPGKGGFWQVDPQYADLLASGACRRGRLPKLPSLAPGTREPACSHGPGQGPGQGPAPAGCGAALHSRASARSPPGLGSGQARACSKLASDG</sequence>
<dbReference type="GO" id="GO:0030030">
    <property type="term" value="P:cell projection organization"/>
    <property type="evidence" value="ECO:0007669"/>
    <property type="project" value="UniProtKB-KW"/>
</dbReference>
<dbReference type="GO" id="GO:0000981">
    <property type="term" value="F:DNA-binding transcription factor activity, RNA polymerase II-specific"/>
    <property type="evidence" value="ECO:0007669"/>
    <property type="project" value="TreeGrafter"/>
</dbReference>
<keyword evidence="7 9" id="KW-0539">Nucleus</keyword>
<evidence type="ECO:0000313" key="13">
    <source>
        <dbReference type="Proteomes" id="UP000694545"/>
    </source>
</evidence>
<evidence type="ECO:0000256" key="7">
    <source>
        <dbReference type="ARBA" id="ARBA00023242"/>
    </source>
</evidence>
<dbReference type="Gene3D" id="1.10.10.10">
    <property type="entry name" value="Winged helix-like DNA-binding domain superfamily/Winged helix DNA-binding domain"/>
    <property type="match status" value="1"/>
</dbReference>
<evidence type="ECO:0000259" key="11">
    <source>
        <dbReference type="PROSITE" id="PS50039"/>
    </source>
</evidence>
<keyword evidence="3" id="KW-0805">Transcription regulation</keyword>
<dbReference type="CDD" id="cd20023">
    <property type="entry name" value="FH_FOXJ1"/>
    <property type="match status" value="1"/>
</dbReference>
<organism evidence="12 13">
    <name type="scientific">Varanus komodoensis</name>
    <name type="common">Komodo dragon</name>
    <dbReference type="NCBI Taxonomy" id="61221"/>
    <lineage>
        <taxon>Eukaryota</taxon>
        <taxon>Metazoa</taxon>
        <taxon>Chordata</taxon>
        <taxon>Craniata</taxon>
        <taxon>Vertebrata</taxon>
        <taxon>Euteleostomi</taxon>
        <taxon>Lepidosauria</taxon>
        <taxon>Squamata</taxon>
        <taxon>Bifurcata</taxon>
        <taxon>Unidentata</taxon>
        <taxon>Episquamata</taxon>
        <taxon>Toxicofera</taxon>
        <taxon>Anguimorpha</taxon>
        <taxon>Paleoanguimorpha</taxon>
        <taxon>Varanoidea</taxon>
        <taxon>Varanidae</taxon>
        <taxon>Varanus</taxon>
    </lineage>
</organism>
<dbReference type="PROSITE" id="PS50039">
    <property type="entry name" value="FORK_HEAD_3"/>
    <property type="match status" value="1"/>
</dbReference>
<evidence type="ECO:0000313" key="12">
    <source>
        <dbReference type="Ensembl" id="ENSVKKP00000011699.1"/>
    </source>
</evidence>
<dbReference type="InterPro" id="IPR036390">
    <property type="entry name" value="WH_DNA-bd_sf"/>
</dbReference>
<dbReference type="Pfam" id="PF00250">
    <property type="entry name" value="Forkhead"/>
    <property type="match status" value="1"/>
</dbReference>
<dbReference type="Proteomes" id="UP000694545">
    <property type="component" value="Unplaced"/>
</dbReference>
<dbReference type="InterPro" id="IPR047512">
    <property type="entry name" value="FH_FOXJ1"/>
</dbReference>
<evidence type="ECO:0000256" key="3">
    <source>
        <dbReference type="ARBA" id="ARBA00023015"/>
    </source>
</evidence>
<evidence type="ECO:0000256" key="9">
    <source>
        <dbReference type="PROSITE-ProRule" id="PRU00089"/>
    </source>
</evidence>
<dbReference type="AlphaFoldDB" id="A0A8D2KVR8"/>
<dbReference type="InterPro" id="IPR018122">
    <property type="entry name" value="TF_fork_head_CS_1"/>
</dbReference>
<dbReference type="GO" id="GO:0005634">
    <property type="term" value="C:nucleus"/>
    <property type="evidence" value="ECO:0007669"/>
    <property type="project" value="UniProtKB-SubCell"/>
</dbReference>
<feature type="domain" description="Fork-head" evidence="11">
    <location>
        <begin position="36"/>
        <end position="130"/>
    </location>
</feature>
<feature type="region of interest" description="Disordered" evidence="10">
    <location>
        <begin position="1"/>
        <end position="22"/>
    </location>
</feature>
<dbReference type="InterPro" id="IPR047513">
    <property type="entry name" value="FOXJ1"/>
</dbReference>
<dbReference type="GO" id="GO:0000978">
    <property type="term" value="F:RNA polymerase II cis-regulatory region sequence-specific DNA binding"/>
    <property type="evidence" value="ECO:0007669"/>
    <property type="project" value="TreeGrafter"/>
</dbReference>
<dbReference type="SUPFAM" id="SSF46785">
    <property type="entry name" value="Winged helix' DNA-binding domain"/>
    <property type="match status" value="1"/>
</dbReference>
<dbReference type="PANTHER" id="PTHR46805:SF1">
    <property type="entry name" value="FORKHEAD BOX PROTEIN J1"/>
    <property type="match status" value="1"/>
</dbReference>
<protein>
    <recommendedName>
        <fullName evidence="11">Fork-head domain-containing protein</fullName>
    </recommendedName>
</protein>
<evidence type="ECO:0000256" key="10">
    <source>
        <dbReference type="SAM" id="MobiDB-lite"/>
    </source>
</evidence>
<keyword evidence="4 9" id="KW-0238">DNA-binding</keyword>
<dbReference type="Ensembl" id="ENSVKKT00000011978.1">
    <property type="protein sequence ID" value="ENSVKKP00000011699.1"/>
    <property type="gene ID" value="ENSVKKG00000008141.1"/>
</dbReference>
<dbReference type="InterPro" id="IPR001766">
    <property type="entry name" value="Fork_head_dom"/>
</dbReference>
<keyword evidence="13" id="KW-1185">Reference proteome</keyword>
<dbReference type="InterPro" id="IPR030456">
    <property type="entry name" value="TF_fork_head_CS_2"/>
</dbReference>
<evidence type="ECO:0000256" key="4">
    <source>
        <dbReference type="ARBA" id="ARBA00023125"/>
    </source>
</evidence>
<keyword evidence="2" id="KW-0970">Cilium biogenesis/degradation</keyword>
<feature type="DNA-binding region" description="Fork-head" evidence="9">
    <location>
        <begin position="36"/>
        <end position="130"/>
    </location>
</feature>
<evidence type="ECO:0000256" key="6">
    <source>
        <dbReference type="ARBA" id="ARBA00023163"/>
    </source>
</evidence>
<dbReference type="PRINTS" id="PR00053">
    <property type="entry name" value="FORKHEAD"/>
</dbReference>
<dbReference type="OMA" id="GTREPAC"/>
<keyword evidence="5" id="KW-0010">Activator</keyword>
<dbReference type="SMART" id="SM00339">
    <property type="entry name" value="FH"/>
    <property type="match status" value="1"/>
</dbReference>
<reference evidence="12" key="2">
    <citation type="submission" date="2025-09" db="UniProtKB">
        <authorList>
            <consortium name="Ensembl"/>
        </authorList>
    </citation>
    <scope>IDENTIFICATION</scope>
</reference>
<evidence type="ECO:0000256" key="8">
    <source>
        <dbReference type="ARBA" id="ARBA00034770"/>
    </source>
</evidence>
<dbReference type="PANTHER" id="PTHR46805">
    <property type="entry name" value="FORKHEAD BOX PROTEIN J1"/>
    <property type="match status" value="1"/>
</dbReference>
<dbReference type="PROSITE" id="PS00657">
    <property type="entry name" value="FORK_HEAD_1"/>
    <property type="match status" value="1"/>
</dbReference>
<evidence type="ECO:0000256" key="2">
    <source>
        <dbReference type="ARBA" id="ARBA00022794"/>
    </source>
</evidence>
<reference evidence="12" key="1">
    <citation type="submission" date="2025-08" db="UniProtKB">
        <authorList>
            <consortium name="Ensembl"/>
        </authorList>
    </citation>
    <scope>IDENTIFICATION</scope>
</reference>
<name>A0A8D2KVR8_VARKO</name>
<keyword evidence="6" id="KW-0804">Transcription</keyword>
<dbReference type="PROSITE" id="PS00658">
    <property type="entry name" value="FORK_HEAD_2"/>
    <property type="match status" value="1"/>
</dbReference>
<dbReference type="InterPro" id="IPR036388">
    <property type="entry name" value="WH-like_DNA-bd_sf"/>
</dbReference>
<evidence type="ECO:0000256" key="1">
    <source>
        <dbReference type="ARBA" id="ARBA00004123"/>
    </source>
</evidence>
<accession>A0A8D2KVR8</accession>
<dbReference type="FunFam" id="1.10.10.10:FF:000030">
    <property type="entry name" value="Forkhead box protein K2"/>
    <property type="match status" value="1"/>
</dbReference>
<comment type="similarity">
    <text evidence="8">Belongs to the FOXJ1 family.</text>
</comment>
<evidence type="ECO:0000256" key="5">
    <source>
        <dbReference type="ARBA" id="ARBA00023159"/>
    </source>
</evidence>
<feature type="region of interest" description="Disordered" evidence="10">
    <location>
        <begin position="131"/>
        <end position="193"/>
    </location>
</feature>
<comment type="subcellular location">
    <subcellularLocation>
        <location evidence="1 9">Nucleus</location>
    </subcellularLocation>
</comment>